<feature type="active site" evidence="41">
    <location>
        <position position="330"/>
    </location>
</feature>
<evidence type="ECO:0000256" key="3">
    <source>
        <dbReference type="ARBA" id="ARBA00004236"/>
    </source>
</evidence>
<dbReference type="PIRSF" id="PIRSF000459">
    <property type="entry name" value="TGM_EBP42"/>
    <property type="match status" value="1"/>
</dbReference>
<comment type="catalytic activity">
    <reaction evidence="26">
        <text>L-glutaminyl-[protein] + L-lysyl-[protein] = [protein]-L-lysyl-N(6)-5-L-glutamyl-[protein] + NH4(+)</text>
        <dbReference type="Rhea" id="RHEA:54816"/>
        <dbReference type="Rhea" id="RHEA-COMP:9752"/>
        <dbReference type="Rhea" id="RHEA-COMP:10207"/>
        <dbReference type="Rhea" id="RHEA-COMP:14005"/>
        <dbReference type="ChEBI" id="CHEBI:28938"/>
        <dbReference type="ChEBI" id="CHEBI:29969"/>
        <dbReference type="ChEBI" id="CHEBI:30011"/>
        <dbReference type="ChEBI" id="CHEBI:138370"/>
        <dbReference type="EC" id="2.3.2.13"/>
    </reaction>
    <physiologicalReaction direction="left-to-right" evidence="26">
        <dbReference type="Rhea" id="RHEA:54817"/>
    </physiologicalReaction>
</comment>
<evidence type="ECO:0000256" key="39">
    <source>
        <dbReference type="ARBA" id="ARBA00048230"/>
    </source>
</evidence>
<dbReference type="InterPro" id="IPR001102">
    <property type="entry name" value="Transglutaminase_N"/>
</dbReference>
<evidence type="ECO:0000256" key="4">
    <source>
        <dbReference type="ARBA" id="ARBA00004286"/>
    </source>
</evidence>
<dbReference type="GO" id="GO:0003810">
    <property type="term" value="F:protein-glutamine gamma-glutamyltransferase activity"/>
    <property type="evidence" value="ECO:0007669"/>
    <property type="project" value="UniProtKB-EC"/>
</dbReference>
<evidence type="ECO:0000256" key="23">
    <source>
        <dbReference type="ARBA" id="ARBA00023315"/>
    </source>
</evidence>
<gene>
    <name evidence="44" type="ORF">D9C73_026737</name>
</gene>
<dbReference type="InterPro" id="IPR036985">
    <property type="entry name" value="Transglutaminase-like_sf"/>
</dbReference>
<accession>A0A4U5VWR8</accession>
<keyword evidence="13" id="KW-0645">Protease</keyword>
<keyword evidence="14 44" id="KW-0808">Transferase</keyword>
<evidence type="ECO:0000256" key="34">
    <source>
        <dbReference type="ARBA" id="ARBA00042912"/>
    </source>
</evidence>
<dbReference type="FunFam" id="3.90.260.10:FF:000001">
    <property type="entry name" value="Protein-glutamine gamma-glutamyltransferase 2"/>
    <property type="match status" value="1"/>
</dbReference>
<dbReference type="InterPro" id="IPR013783">
    <property type="entry name" value="Ig-like_fold"/>
</dbReference>
<organism evidence="44 45">
    <name type="scientific">Collichthys lucidus</name>
    <name type="common">Big head croaker</name>
    <name type="synonym">Sciaena lucida</name>
    <dbReference type="NCBI Taxonomy" id="240159"/>
    <lineage>
        <taxon>Eukaryota</taxon>
        <taxon>Metazoa</taxon>
        <taxon>Chordata</taxon>
        <taxon>Craniata</taxon>
        <taxon>Vertebrata</taxon>
        <taxon>Euteleostomi</taxon>
        <taxon>Actinopterygii</taxon>
        <taxon>Neopterygii</taxon>
        <taxon>Teleostei</taxon>
        <taxon>Neoteleostei</taxon>
        <taxon>Acanthomorphata</taxon>
        <taxon>Eupercaria</taxon>
        <taxon>Sciaenidae</taxon>
        <taxon>Collichthys</taxon>
    </lineage>
</organism>
<comment type="catalytic activity">
    <reaction evidence="40">
        <text>L-glutaminyl-[protein] + dopamine = 5-dopaminyl-L-glutamyl-[protein] + NH4(+)</text>
        <dbReference type="Rhea" id="RHEA:66556"/>
        <dbReference type="Rhea" id="RHEA-COMP:10207"/>
        <dbReference type="Rhea" id="RHEA-COMP:17053"/>
        <dbReference type="ChEBI" id="CHEBI:28938"/>
        <dbReference type="ChEBI" id="CHEBI:30011"/>
        <dbReference type="ChEBI" id="CHEBI:59905"/>
        <dbReference type="ChEBI" id="CHEBI:167175"/>
    </reaction>
    <physiologicalReaction direction="left-to-right" evidence="40">
        <dbReference type="Rhea" id="RHEA:66557"/>
    </physiologicalReaction>
</comment>
<evidence type="ECO:0000256" key="25">
    <source>
        <dbReference type="ARBA" id="ARBA00036377"/>
    </source>
</evidence>
<keyword evidence="18 42" id="KW-0106">Calcium</keyword>
<evidence type="ECO:0000256" key="32">
    <source>
        <dbReference type="ARBA" id="ARBA00042105"/>
    </source>
</evidence>
<evidence type="ECO:0000256" key="7">
    <source>
        <dbReference type="ARBA" id="ARBA00005968"/>
    </source>
</evidence>
<dbReference type="Pfam" id="PF00927">
    <property type="entry name" value="Transglut_C"/>
    <property type="match status" value="2"/>
</dbReference>
<dbReference type="Proteomes" id="UP000298787">
    <property type="component" value="Chromosome 24"/>
</dbReference>
<evidence type="ECO:0000256" key="22">
    <source>
        <dbReference type="ARBA" id="ARBA00023242"/>
    </source>
</evidence>
<evidence type="ECO:0000256" key="36">
    <source>
        <dbReference type="ARBA" id="ARBA00043138"/>
    </source>
</evidence>
<evidence type="ECO:0000256" key="10">
    <source>
        <dbReference type="ARBA" id="ARBA00022490"/>
    </source>
</evidence>
<dbReference type="GO" id="GO:0007399">
    <property type="term" value="P:nervous system development"/>
    <property type="evidence" value="ECO:0007669"/>
    <property type="project" value="UniProtKB-ARBA"/>
</dbReference>
<comment type="subcellular location">
    <subcellularLocation>
        <location evidence="3">Cell membrane</location>
    </subcellularLocation>
    <subcellularLocation>
        <location evidence="4">Chromosome</location>
    </subcellularLocation>
    <subcellularLocation>
        <location evidence="6">Cytoplasm</location>
        <location evidence="6">Cytosol</location>
    </subcellularLocation>
    <subcellularLocation>
        <location evidence="2">Mitochondrion</location>
    </subcellularLocation>
    <subcellularLocation>
        <location evidence="1">Nucleus</location>
    </subcellularLocation>
    <subcellularLocation>
        <location evidence="5">Secreted</location>
        <location evidence="5">Extracellular space</location>
        <location evidence="5">Extracellular matrix</location>
    </subcellularLocation>
</comment>
<evidence type="ECO:0000256" key="2">
    <source>
        <dbReference type="ARBA" id="ARBA00004173"/>
    </source>
</evidence>
<dbReference type="AlphaFoldDB" id="A0A4U5VWR8"/>
<evidence type="ECO:0000256" key="38">
    <source>
        <dbReference type="ARBA" id="ARBA00047876"/>
    </source>
</evidence>
<evidence type="ECO:0000256" key="35">
    <source>
        <dbReference type="ARBA" id="ARBA00043104"/>
    </source>
</evidence>
<dbReference type="SMART" id="SM00460">
    <property type="entry name" value="TGc"/>
    <property type="match status" value="1"/>
</dbReference>
<evidence type="ECO:0000256" key="18">
    <source>
        <dbReference type="ARBA" id="ARBA00022837"/>
    </source>
</evidence>
<evidence type="ECO:0000256" key="14">
    <source>
        <dbReference type="ARBA" id="ARBA00022679"/>
    </source>
</evidence>
<dbReference type="EMBL" id="CM014101">
    <property type="protein sequence ID" value="TKS93276.1"/>
    <property type="molecule type" value="Genomic_DNA"/>
</dbReference>
<proteinExistence type="inferred from homology"/>
<evidence type="ECO:0000256" key="30">
    <source>
        <dbReference type="ARBA" id="ARBA00041677"/>
    </source>
</evidence>
<keyword evidence="16" id="KW-0547">Nucleotide-binding</keyword>
<evidence type="ECO:0000256" key="41">
    <source>
        <dbReference type="PIRSR" id="PIRSR000459-1"/>
    </source>
</evidence>
<feature type="binding site" evidence="42">
    <location>
        <position position="370"/>
    </location>
    <ligand>
        <name>Ca(2+)</name>
        <dbReference type="ChEBI" id="CHEBI:29108"/>
    </ligand>
</feature>
<dbReference type="EC" id="2.3.2.13" evidence="24"/>
<dbReference type="GO" id="GO:0046872">
    <property type="term" value="F:metal ion binding"/>
    <property type="evidence" value="ECO:0007669"/>
    <property type="project" value="UniProtKB-KW"/>
</dbReference>
<evidence type="ECO:0000256" key="13">
    <source>
        <dbReference type="ARBA" id="ARBA00022670"/>
    </source>
</evidence>
<keyword evidence="45" id="KW-1185">Reference proteome</keyword>
<keyword evidence="8" id="KW-0158">Chromosome</keyword>
<evidence type="ECO:0000256" key="6">
    <source>
        <dbReference type="ARBA" id="ARBA00004514"/>
    </source>
</evidence>
<evidence type="ECO:0000256" key="9">
    <source>
        <dbReference type="ARBA" id="ARBA00022475"/>
    </source>
</evidence>
<comment type="catalytic activity">
    <reaction evidence="38">
        <text>L-glutaminyl-[protein] + histamine = 5-histaminyl-L-glutamyl-[protein] + NH4(+)</text>
        <dbReference type="Rhea" id="RHEA:66564"/>
        <dbReference type="Rhea" id="RHEA-COMP:10207"/>
        <dbReference type="Rhea" id="RHEA-COMP:17056"/>
        <dbReference type="ChEBI" id="CHEBI:28938"/>
        <dbReference type="ChEBI" id="CHEBI:30011"/>
        <dbReference type="ChEBI" id="CHEBI:58432"/>
        <dbReference type="ChEBI" id="CHEBI:167179"/>
    </reaction>
    <physiologicalReaction direction="left-to-right" evidence="38">
        <dbReference type="Rhea" id="RHEA:66565"/>
    </physiologicalReaction>
</comment>
<evidence type="ECO:0000256" key="5">
    <source>
        <dbReference type="ARBA" id="ARBA00004498"/>
    </source>
</evidence>
<feature type="domain" description="Transglutaminase-like" evidence="43">
    <location>
        <begin position="241"/>
        <end position="333"/>
    </location>
</feature>
<dbReference type="InterPro" id="IPR023608">
    <property type="entry name" value="Transglutaminase_animal"/>
</dbReference>
<comment type="cofactor">
    <cofactor evidence="42">
        <name>Ca(2+)</name>
        <dbReference type="ChEBI" id="CHEBI:29108"/>
    </cofactor>
    <text evidence="42">Binds 1 Ca(2+) ion per subunit.</text>
</comment>
<evidence type="ECO:0000259" key="43">
    <source>
        <dbReference type="SMART" id="SM00460"/>
    </source>
</evidence>
<evidence type="ECO:0000256" key="17">
    <source>
        <dbReference type="ARBA" id="ARBA00022801"/>
    </source>
</evidence>
<evidence type="ECO:0000256" key="24">
    <source>
        <dbReference type="ARBA" id="ARBA00024222"/>
    </source>
</evidence>
<evidence type="ECO:0000256" key="19">
    <source>
        <dbReference type="ARBA" id="ARBA00023128"/>
    </source>
</evidence>
<comment type="catalytic activity">
    <reaction evidence="39">
        <text>L-glutaminyl-[protein] + (R)-noradrenaline = 5-(R)-noradrenalinyl-L-glutamyl-[protein] + NH4(+)</text>
        <dbReference type="Rhea" id="RHEA:66560"/>
        <dbReference type="Rhea" id="RHEA-COMP:10207"/>
        <dbReference type="Rhea" id="RHEA-COMP:17054"/>
        <dbReference type="ChEBI" id="CHEBI:28938"/>
        <dbReference type="ChEBI" id="CHEBI:30011"/>
        <dbReference type="ChEBI" id="CHEBI:72587"/>
        <dbReference type="ChEBI" id="CHEBI:167178"/>
    </reaction>
    <physiologicalReaction direction="left-to-right" evidence="39">
        <dbReference type="Rhea" id="RHEA:66561"/>
    </physiologicalReaction>
</comment>
<dbReference type="EC" id="3.5.1.44" evidence="27"/>
<keyword evidence="9" id="KW-1003">Cell membrane</keyword>
<comment type="catalytic activity">
    <reaction evidence="25">
        <text>L-glutaminyl-[protein] + serotonin = 5-serotonyl-L-glutamyl-[protein] + NH4(+)</text>
        <dbReference type="Rhea" id="RHEA:66552"/>
        <dbReference type="Rhea" id="RHEA-COMP:10207"/>
        <dbReference type="Rhea" id="RHEA-COMP:17052"/>
        <dbReference type="ChEBI" id="CHEBI:28938"/>
        <dbReference type="ChEBI" id="CHEBI:30011"/>
        <dbReference type="ChEBI" id="CHEBI:167174"/>
        <dbReference type="ChEBI" id="CHEBI:350546"/>
    </reaction>
    <physiologicalReaction direction="left-to-right" evidence="25">
        <dbReference type="Rhea" id="RHEA:66553"/>
    </physiologicalReaction>
</comment>
<dbReference type="STRING" id="240159.A0A4U5VWR8"/>
<keyword evidence="19" id="KW-0496">Mitochondrion</keyword>
<keyword evidence="17" id="KW-0378">Hydrolase</keyword>
<dbReference type="Gene3D" id="3.90.260.10">
    <property type="entry name" value="Transglutaminase-like"/>
    <property type="match status" value="1"/>
</dbReference>
<evidence type="ECO:0000256" key="20">
    <source>
        <dbReference type="ARBA" id="ARBA00023134"/>
    </source>
</evidence>
<evidence type="ECO:0000256" key="12">
    <source>
        <dbReference type="ARBA" id="ARBA00022530"/>
    </source>
</evidence>
<dbReference type="SUPFAM" id="SSF81296">
    <property type="entry name" value="E set domains"/>
    <property type="match status" value="1"/>
</dbReference>
<dbReference type="Gene3D" id="2.60.40.10">
    <property type="entry name" value="Immunoglobulins"/>
    <property type="match status" value="3"/>
</dbReference>
<evidence type="ECO:0000256" key="16">
    <source>
        <dbReference type="ARBA" id="ARBA00022741"/>
    </source>
</evidence>
<dbReference type="FunFam" id="2.60.40.10:FF:000090">
    <property type="entry name" value="Protein-glutamine gamma-glutamyltransferase 2"/>
    <property type="match status" value="1"/>
</dbReference>
<dbReference type="InterPro" id="IPR038765">
    <property type="entry name" value="Papain-like_cys_pep_sf"/>
</dbReference>
<reference evidence="44 45" key="1">
    <citation type="submission" date="2019-01" db="EMBL/GenBank/DDBJ databases">
        <title>Genome Assembly of Collichthys lucidus.</title>
        <authorList>
            <person name="Cai M."/>
            <person name="Xiao S."/>
        </authorList>
    </citation>
    <scope>NUCLEOTIDE SEQUENCE [LARGE SCALE GENOMIC DNA]</scope>
    <source>
        <strain evidence="44">JT15FE1705JMU</strain>
        <tissue evidence="44">Muscle</tissue>
    </source>
</reference>
<keyword evidence="11" id="KW-0964">Secreted</keyword>
<keyword evidence="10" id="KW-0963">Cytoplasm</keyword>
<dbReference type="InterPro" id="IPR014756">
    <property type="entry name" value="Ig_E-set"/>
</dbReference>
<dbReference type="InterPro" id="IPR036238">
    <property type="entry name" value="Transglutaminase_C_sf"/>
</dbReference>
<evidence type="ECO:0000256" key="40">
    <source>
        <dbReference type="ARBA" id="ARBA00048365"/>
    </source>
</evidence>
<keyword evidence="21" id="KW-0472">Membrane</keyword>
<evidence type="ECO:0000313" key="44">
    <source>
        <dbReference type="EMBL" id="TKS93276.1"/>
    </source>
</evidence>
<evidence type="ECO:0000256" key="28">
    <source>
        <dbReference type="ARBA" id="ARBA00040561"/>
    </source>
</evidence>
<dbReference type="InterPro" id="IPR002931">
    <property type="entry name" value="Transglutaminase-like"/>
</dbReference>
<dbReference type="Pfam" id="PF00868">
    <property type="entry name" value="Transglut_N"/>
    <property type="match status" value="1"/>
</dbReference>
<evidence type="ECO:0000313" key="45">
    <source>
        <dbReference type="Proteomes" id="UP000298787"/>
    </source>
</evidence>
<name>A0A4U5VWR8_COLLU</name>
<sequence>MVKMIKNVDFHIESNNTAHRTIEITTKQLIVRRGQSFLLTLEMMKPFNAFDPLSLTVETGSAPSEKRGTRSEFGNPSPMYTSDVKAIWKYDITSSGNLQRGAVTLSITPPADAPVGKYSLSASTMNDRTTLGTLVVLFNPWCSANYPQPTDWVFGQFEEDMVDICLKILDVNPKHAKDPADDVSARCNPIYVSRVISAMINSNGDRGVLVGRWDNKYDDGVIPTHWSSSVSILRRWYQSNCHPVKYGQCWVFAGVMCTVMRFLGIPCRVVTNFQSAHDTNNSLTIDEYFDDNGLQPRRDSIWNFHVWVEGWMKRPDLEKGNSYDGWQVLDPTPQEKSEGVYCCGPAPVTAILQGEPNLKYDVPFVFAEVNADIVHWMISSTGVKKKMHSDTKKVGQNISTKAVGSNMRNDVTNGYKHREGSAKEREVFRRALNRLNSGDEEGDSKEEASKVEMEIEKETKMLIGQDIKLKLKLSNKDRTSKIISLRVNAQAMMYNGKPAKNILHTVQEKMLLPGQDAILPLHIPYSVYCKYIMGCNSMKVSAVAIDKQQDDDIYETETDIALENPPISVKVLGEARLYREMTIEVQFKNTLNEPLRNCTLTVCGCGLFSSDVERSIAQLDPNRTLKLKIMTTPYKAGLKAVVADFDCSAFRDIKASCVVNVTR</sequence>
<evidence type="ECO:0000256" key="27">
    <source>
        <dbReference type="ARBA" id="ARBA00039019"/>
    </source>
</evidence>
<evidence type="ECO:0000256" key="15">
    <source>
        <dbReference type="ARBA" id="ARBA00022723"/>
    </source>
</evidence>
<dbReference type="InterPro" id="IPR050779">
    <property type="entry name" value="Transglutaminase"/>
</dbReference>
<keyword evidence="22" id="KW-0539">Nucleus</keyword>
<evidence type="ECO:0000256" key="29">
    <source>
        <dbReference type="ARBA" id="ARBA00041650"/>
    </source>
</evidence>
<keyword evidence="23" id="KW-0012">Acyltransferase</keyword>
<evidence type="ECO:0000256" key="42">
    <source>
        <dbReference type="PIRSR" id="PIRSR000459-2"/>
    </source>
</evidence>
<evidence type="ECO:0000256" key="31">
    <source>
        <dbReference type="ARBA" id="ARBA00042099"/>
    </source>
</evidence>
<dbReference type="InterPro" id="IPR008958">
    <property type="entry name" value="Transglutaminase_C"/>
</dbReference>
<feature type="binding site" evidence="42">
    <location>
        <position position="419"/>
    </location>
    <ligand>
        <name>Ca(2+)</name>
        <dbReference type="ChEBI" id="CHEBI:29108"/>
    </ligand>
</feature>
<evidence type="ECO:0000256" key="8">
    <source>
        <dbReference type="ARBA" id="ARBA00022454"/>
    </source>
</evidence>
<dbReference type="PANTHER" id="PTHR11590:SF6">
    <property type="entry name" value="PROTEIN-GLUTAMINE GAMMA-GLUTAMYLTRANSFERASE 2"/>
    <property type="match status" value="1"/>
</dbReference>
<evidence type="ECO:0000256" key="26">
    <source>
        <dbReference type="ARBA" id="ARBA00036876"/>
    </source>
</evidence>
<feature type="active site" evidence="41">
    <location>
        <position position="249"/>
    </location>
</feature>
<evidence type="ECO:0000256" key="37">
    <source>
        <dbReference type="ARBA" id="ARBA00047868"/>
    </source>
</evidence>
<evidence type="ECO:0000256" key="11">
    <source>
        <dbReference type="ARBA" id="ARBA00022525"/>
    </source>
</evidence>
<feature type="binding site" evidence="42">
    <location>
        <position position="372"/>
    </location>
    <ligand>
        <name>Ca(2+)</name>
        <dbReference type="ChEBI" id="CHEBI:29108"/>
    </ligand>
</feature>
<dbReference type="SUPFAM" id="SSF54001">
    <property type="entry name" value="Cysteine proteinases"/>
    <property type="match status" value="1"/>
</dbReference>
<comment type="similarity">
    <text evidence="7">Belongs to the transglutaminase superfamily. Transglutaminase family.</text>
</comment>
<keyword evidence="12" id="KW-0272">Extracellular matrix</keyword>
<protein>
    <recommendedName>
        <fullName evidence="28">Protein-glutamine gamma-glutamyltransferase 2</fullName>
        <ecNumber evidence="24">2.3.2.13</ecNumber>
        <ecNumber evidence="27">3.5.1.44</ecNumber>
    </recommendedName>
    <alternativeName>
        <fullName evidence="31">Isopeptidase TGM2</fullName>
    </alternativeName>
    <alternativeName>
        <fullName evidence="33">Protein-glutamine deamidase TGM2</fullName>
    </alternativeName>
    <alternativeName>
        <fullName evidence="32">Protein-glutamine dopaminyltransferase TGM2</fullName>
    </alternativeName>
    <alternativeName>
        <fullName evidence="35">Protein-glutamine histaminyltransferase TGM2</fullName>
    </alternativeName>
    <alternativeName>
        <fullName evidence="36">Protein-glutamine noradrenalinyltransferase TGM2</fullName>
    </alternativeName>
    <alternativeName>
        <fullName evidence="34">Protein-glutamine serotonyltransferase TGM2</fullName>
    </alternativeName>
    <alternativeName>
        <fullName evidence="30">Tissue transglutaminase</fullName>
    </alternativeName>
    <alternativeName>
        <fullName evidence="29">Transglutaminase-2</fullName>
    </alternativeName>
</protein>
<feature type="binding site" evidence="42">
    <location>
        <position position="424"/>
    </location>
    <ligand>
        <name>Ca(2+)</name>
        <dbReference type="ChEBI" id="CHEBI:29108"/>
    </ligand>
</feature>
<dbReference type="SUPFAM" id="SSF49309">
    <property type="entry name" value="Transglutaminase, two C-terminal domains"/>
    <property type="match status" value="2"/>
</dbReference>
<evidence type="ECO:0000256" key="1">
    <source>
        <dbReference type="ARBA" id="ARBA00004123"/>
    </source>
</evidence>
<evidence type="ECO:0000256" key="21">
    <source>
        <dbReference type="ARBA" id="ARBA00023136"/>
    </source>
</evidence>
<dbReference type="PANTHER" id="PTHR11590">
    <property type="entry name" value="PROTEIN-GLUTAMINE GAMMA-GLUTAMYLTRANSFERASE"/>
    <property type="match status" value="1"/>
</dbReference>
<feature type="active site" evidence="41">
    <location>
        <position position="305"/>
    </location>
</feature>
<evidence type="ECO:0000256" key="33">
    <source>
        <dbReference type="ARBA" id="ARBA00042239"/>
    </source>
</evidence>
<keyword evidence="20" id="KW-0342">GTP-binding</keyword>
<keyword evidence="15 42" id="KW-0479">Metal-binding</keyword>
<dbReference type="Pfam" id="PF01841">
    <property type="entry name" value="Transglut_core"/>
    <property type="match status" value="1"/>
</dbReference>
<comment type="catalytic activity">
    <reaction evidence="37">
        <text>L-glutaminyl-[protein] + H2O = L-glutamyl-[protein] + NH4(+)</text>
        <dbReference type="Rhea" id="RHEA:16441"/>
        <dbReference type="Rhea" id="RHEA-COMP:10207"/>
        <dbReference type="Rhea" id="RHEA-COMP:10208"/>
        <dbReference type="ChEBI" id="CHEBI:15377"/>
        <dbReference type="ChEBI" id="CHEBI:28938"/>
        <dbReference type="ChEBI" id="CHEBI:29973"/>
        <dbReference type="ChEBI" id="CHEBI:30011"/>
        <dbReference type="EC" id="3.5.1.44"/>
    </reaction>
    <physiologicalReaction direction="left-to-right" evidence="37">
        <dbReference type="Rhea" id="RHEA:16442"/>
    </physiologicalReaction>
</comment>